<gene>
    <name evidence="3" type="primary">LOC108991550</name>
</gene>
<organism evidence="2 3">
    <name type="scientific">Juglans regia</name>
    <name type="common">English walnut</name>
    <dbReference type="NCBI Taxonomy" id="51240"/>
    <lineage>
        <taxon>Eukaryota</taxon>
        <taxon>Viridiplantae</taxon>
        <taxon>Streptophyta</taxon>
        <taxon>Embryophyta</taxon>
        <taxon>Tracheophyta</taxon>
        <taxon>Spermatophyta</taxon>
        <taxon>Magnoliopsida</taxon>
        <taxon>eudicotyledons</taxon>
        <taxon>Gunneridae</taxon>
        <taxon>Pentapetalae</taxon>
        <taxon>rosids</taxon>
        <taxon>fabids</taxon>
        <taxon>Fagales</taxon>
        <taxon>Juglandaceae</taxon>
        <taxon>Juglans</taxon>
    </lineage>
</organism>
<reference evidence="3" key="1">
    <citation type="submission" date="2025-08" db="UniProtKB">
        <authorList>
            <consortium name="RefSeq"/>
        </authorList>
    </citation>
    <scope>IDENTIFICATION</scope>
    <source>
        <tissue evidence="3">Leaves</tissue>
    </source>
</reference>
<keyword evidence="2" id="KW-1185">Reference proteome</keyword>
<name>A0A2I4DW45_JUGRE</name>
<dbReference type="PANTHER" id="PTHR31286:SF99">
    <property type="entry name" value="DUF4283 DOMAIN-CONTAINING PROTEIN"/>
    <property type="match status" value="1"/>
</dbReference>
<dbReference type="Pfam" id="PF14111">
    <property type="entry name" value="DUF4283"/>
    <property type="match status" value="1"/>
</dbReference>
<feature type="domain" description="DUF4283" evidence="1">
    <location>
        <begin position="60"/>
        <end position="140"/>
    </location>
</feature>
<dbReference type="OrthoDB" id="1693313at2759"/>
<protein>
    <submittedName>
        <fullName evidence="3">Uncharacterized protein LOC108991550</fullName>
    </submittedName>
</protein>
<accession>A0A2I4DW45</accession>
<dbReference type="GeneID" id="108991550"/>
<proteinExistence type="predicted"/>
<dbReference type="InterPro" id="IPR025558">
    <property type="entry name" value="DUF4283"/>
</dbReference>
<evidence type="ECO:0000313" key="2">
    <source>
        <dbReference type="Proteomes" id="UP000235220"/>
    </source>
</evidence>
<dbReference type="InterPro" id="IPR040256">
    <property type="entry name" value="At4g02000-like"/>
</dbReference>
<dbReference type="Gramene" id="Jr07_26270_p1">
    <property type="protein sequence ID" value="cds.Jr07_26270_p1"/>
    <property type="gene ID" value="Jr07_26270"/>
</dbReference>
<dbReference type="AlphaFoldDB" id="A0A2I4DW45"/>
<dbReference type="Proteomes" id="UP000235220">
    <property type="component" value="Chromosome 7"/>
</dbReference>
<dbReference type="RefSeq" id="XP_018821393.1">
    <property type="nucleotide sequence ID" value="XM_018965848.1"/>
</dbReference>
<sequence>MAAIAGSPPLAAPPRSFSDLVSAVPQPLPEMEVPFRYPKTIDGEMVFTFTAEEIEKTAQPFRYSIVLKFLRQRPSLDAVRSFIRSRWGLSNMPVISAMQRPRHVFVRMANEVDFCKALSRESCEINGVFYRPFAWTPDFDESFEPPCVPVWVFLPGLPPNLYQPSVLKMLTAPIGSFVRCDNSTVCATRTDGARVCLQVDSSKEPISHFWIGKPGVP</sequence>
<dbReference type="PANTHER" id="PTHR31286">
    <property type="entry name" value="GLYCINE-RICH CELL WALL STRUCTURAL PROTEIN 1.8-LIKE"/>
    <property type="match status" value="1"/>
</dbReference>
<dbReference type="KEGG" id="jre:108991550"/>
<evidence type="ECO:0000259" key="1">
    <source>
        <dbReference type="Pfam" id="PF14111"/>
    </source>
</evidence>
<evidence type="ECO:0000313" key="3">
    <source>
        <dbReference type="RefSeq" id="XP_018821393.1"/>
    </source>
</evidence>